<reference evidence="2 3" key="1">
    <citation type="submission" date="2020-04" db="EMBL/GenBank/DDBJ databases">
        <title>Advantages and limits of metagenomic assembly and binning of a giant virus.</title>
        <authorList>
            <person name="Schulz F."/>
            <person name="Andreani J."/>
            <person name="Francis R."/>
            <person name="Boudjemaa H."/>
            <person name="Bou Khalil J.Y."/>
            <person name="Lee J."/>
            <person name="La Scola B."/>
            <person name="Woyke T."/>
        </authorList>
    </citation>
    <scope>NUCLEOTIDE SEQUENCE [LARGE SCALE GENOMIC DNA]</scope>
    <source>
        <strain evidence="2 3">FV1/VV64</strain>
    </source>
</reference>
<keyword evidence="1" id="KW-0472">Membrane</keyword>
<evidence type="ECO:0000256" key="1">
    <source>
        <dbReference type="SAM" id="Phobius"/>
    </source>
</evidence>
<keyword evidence="1" id="KW-0812">Transmembrane</keyword>
<protein>
    <submittedName>
        <fullName evidence="2">Uncharacterized protein</fullName>
    </submittedName>
</protein>
<evidence type="ECO:0000313" key="2">
    <source>
        <dbReference type="EMBL" id="QKF93941.1"/>
    </source>
</evidence>
<evidence type="ECO:0000313" key="3">
    <source>
        <dbReference type="Proteomes" id="UP001162001"/>
    </source>
</evidence>
<gene>
    <name evidence="2" type="ORF">Fadolivirus_1_483</name>
</gene>
<dbReference type="EMBL" id="MT418680">
    <property type="protein sequence ID" value="QKF93941.1"/>
    <property type="molecule type" value="Genomic_DNA"/>
</dbReference>
<proteinExistence type="predicted"/>
<accession>A0A7D3R0T0</accession>
<sequence>MMYCPVVEAFDNSHNTQLNEYERNNNKNYNQSYNQSYNQNIIPPDSFDNYNDVDVQQQYVNGLNDYKQAYPAFFTAQGDYTKNGTTINELKENEENDNDNLSFLDSNFSHESSISLKPKKKLSHQYCINKVLSSLSDESDNISNYSSQNADAYDHVKKCKYCKNKINEIMKMNSGSNSTKEIELEKKDNHINEYFTTQTLGYDFKELMIIILAGIILIFILDLLVKIGKKMNK</sequence>
<keyword evidence="3" id="KW-1185">Reference proteome</keyword>
<dbReference type="Proteomes" id="UP001162001">
    <property type="component" value="Segment"/>
</dbReference>
<keyword evidence="1" id="KW-1133">Transmembrane helix</keyword>
<name>A0A7D3R0T0_9VIRU</name>
<organism evidence="2 3">
    <name type="scientific">Fadolivirus FV1/VV64</name>
    <dbReference type="NCBI Taxonomy" id="3070911"/>
    <lineage>
        <taxon>Viruses</taxon>
        <taxon>Varidnaviria</taxon>
        <taxon>Bamfordvirae</taxon>
        <taxon>Nucleocytoviricota</taxon>
        <taxon>Megaviricetes</taxon>
        <taxon>Imitervirales</taxon>
        <taxon>Mimiviridae</taxon>
        <taxon>Klosneuvirinae</taxon>
        <taxon>Fadolivirus</taxon>
        <taxon>Fadolivirus algeromassiliense</taxon>
    </lineage>
</organism>
<feature type="transmembrane region" description="Helical" evidence="1">
    <location>
        <begin position="207"/>
        <end position="225"/>
    </location>
</feature>